<dbReference type="EMBL" id="FQWL01000001">
    <property type="protein sequence ID" value="SHG27862.1"/>
    <property type="molecule type" value="Genomic_DNA"/>
</dbReference>
<dbReference type="InterPro" id="IPR009770">
    <property type="entry name" value="HGLS"/>
</dbReference>
<dbReference type="CDD" id="cd16350">
    <property type="entry name" value="VOC_like"/>
    <property type="match status" value="1"/>
</dbReference>
<reference evidence="9" key="1">
    <citation type="submission" date="2016-11" db="EMBL/GenBank/DDBJ databases">
        <authorList>
            <person name="Varghese N."/>
            <person name="Submissions S."/>
        </authorList>
    </citation>
    <scope>NUCLEOTIDE SEQUENCE [LARGE SCALE GENOMIC DNA]</scope>
    <source>
        <strain evidence="9">DSM 22638</strain>
    </source>
</reference>
<comment type="cofactor">
    <cofactor evidence="1">
        <name>Fe(2+)</name>
        <dbReference type="ChEBI" id="CHEBI:29033"/>
    </cofactor>
</comment>
<sequence>MYLTEQKPVDKIMRALFEPYKERVADVDKITKAMVEHQLIPDEESIVNDHIAFRTLGVPNLGIASFEKIFLHHGYKRMDKYQFAEKKLDAHWYAPPEERLPRIFISELRVQDLSKTAQAIIKRYTDQIIADPVDLINLDDLEQVGKFFYQPLWNLPLLEDYNKLLEESEYAAWVIYNRYYLNHYTISVHELPGAYSELDHFNKFLESIGIMLNTAGGKIKVSKDGLLKQSSSVAQMVEAEFALGKTANIAGSYVEFAERLPLPNFESIPHNKLSRDQRREGFEAANADKIFESTYTEQTQQV</sequence>
<dbReference type="Proteomes" id="UP000184532">
    <property type="component" value="Unassembled WGS sequence"/>
</dbReference>
<comment type="similarity">
    <text evidence="5">Belongs to the 2-oxoadipate dioxygenase/decarboxylase family.</text>
</comment>
<evidence type="ECO:0000256" key="4">
    <source>
        <dbReference type="ARBA" id="ARBA00023004"/>
    </source>
</evidence>
<evidence type="ECO:0000256" key="2">
    <source>
        <dbReference type="ARBA" id="ARBA00022964"/>
    </source>
</evidence>
<accession>A0A1M5IHT3</accession>
<keyword evidence="4" id="KW-0408">Iron</keyword>
<protein>
    <recommendedName>
        <fullName evidence="6">2-oxoadipate dioxygenase/decarboxylase</fullName>
        <ecNumber evidence="6">1.13.11.93</ecNumber>
    </recommendedName>
    <alternativeName>
        <fullName evidence="7">2-hydroxyglutarate synthase</fullName>
    </alternativeName>
</protein>
<evidence type="ECO:0000313" key="8">
    <source>
        <dbReference type="EMBL" id="SHG27862.1"/>
    </source>
</evidence>
<dbReference type="PANTHER" id="PTHR31136">
    <property type="entry name" value="DUF1338 DOMAIN-CONTAINING PROTEIN"/>
    <property type="match status" value="1"/>
</dbReference>
<evidence type="ECO:0000313" key="9">
    <source>
        <dbReference type="Proteomes" id="UP000184532"/>
    </source>
</evidence>
<dbReference type="AlphaFoldDB" id="A0A1M5IHT3"/>
<dbReference type="Gene3D" id="3.10.180.50">
    <property type="match status" value="1"/>
</dbReference>
<dbReference type="GO" id="GO:0051213">
    <property type="term" value="F:dioxygenase activity"/>
    <property type="evidence" value="ECO:0007669"/>
    <property type="project" value="UniProtKB-KW"/>
</dbReference>
<evidence type="ECO:0000256" key="7">
    <source>
        <dbReference type="ARBA" id="ARBA00035045"/>
    </source>
</evidence>
<dbReference type="Pfam" id="PF07063">
    <property type="entry name" value="HGLS"/>
    <property type="match status" value="1"/>
</dbReference>
<dbReference type="EC" id="1.13.11.93" evidence="6"/>
<gene>
    <name evidence="8" type="ORF">SAMN04488116_0718</name>
</gene>
<evidence type="ECO:0000256" key="3">
    <source>
        <dbReference type="ARBA" id="ARBA00023002"/>
    </source>
</evidence>
<keyword evidence="3" id="KW-0560">Oxidoreductase</keyword>
<keyword evidence="9" id="KW-1185">Reference proteome</keyword>
<dbReference type="PANTHER" id="PTHR31136:SF5">
    <property type="entry name" value="2-OXOADIPATE DIOXYGENASE_DECARBOXYLASE, CHLOROPLASTIC"/>
    <property type="match status" value="1"/>
</dbReference>
<name>A0A1M5IHT3_9FLAO</name>
<evidence type="ECO:0000256" key="6">
    <source>
        <dbReference type="ARBA" id="ARBA00035023"/>
    </source>
</evidence>
<evidence type="ECO:0000256" key="1">
    <source>
        <dbReference type="ARBA" id="ARBA00001954"/>
    </source>
</evidence>
<dbReference type="OrthoDB" id="506370at2"/>
<keyword evidence="2" id="KW-0223">Dioxygenase</keyword>
<dbReference type="RefSeq" id="WP_073176507.1">
    <property type="nucleotide sequence ID" value="NZ_FQWL01000001.1"/>
</dbReference>
<proteinExistence type="inferred from homology"/>
<evidence type="ECO:0000256" key="5">
    <source>
        <dbReference type="ARBA" id="ARBA00035013"/>
    </source>
</evidence>
<organism evidence="8 9">
    <name type="scientific">Flagellimonas flava</name>
    <dbReference type="NCBI Taxonomy" id="570519"/>
    <lineage>
        <taxon>Bacteria</taxon>
        <taxon>Pseudomonadati</taxon>
        <taxon>Bacteroidota</taxon>
        <taxon>Flavobacteriia</taxon>
        <taxon>Flavobacteriales</taxon>
        <taxon>Flavobacteriaceae</taxon>
        <taxon>Flagellimonas</taxon>
    </lineage>
</organism>
<dbReference type="SMART" id="SM01150">
    <property type="entry name" value="DUF1338"/>
    <property type="match status" value="1"/>
</dbReference>
<dbReference type="STRING" id="570519.SAMN04488116_0718"/>